<reference evidence="9 10" key="1">
    <citation type="submission" date="2017-03" db="EMBL/GenBank/DDBJ databases">
        <title>Widespread Adenine N6-methylation of Active Genes in Fungi.</title>
        <authorList>
            <consortium name="DOE Joint Genome Institute"/>
            <person name="Mondo S.J."/>
            <person name="Dannebaum R.O."/>
            <person name="Kuo R.C."/>
            <person name="Louie K.B."/>
            <person name="Bewick A.J."/>
            <person name="Labutti K."/>
            <person name="Haridas S."/>
            <person name="Kuo A."/>
            <person name="Salamov A."/>
            <person name="Ahrendt S.R."/>
            <person name="Lau R."/>
            <person name="Bowen B.P."/>
            <person name="Lipzen A."/>
            <person name="Sullivan W."/>
            <person name="Andreopoulos W.B."/>
            <person name="Clum A."/>
            <person name="Lindquist E."/>
            <person name="Daum C."/>
            <person name="Northen T.R."/>
            <person name="Ramamoorthy G."/>
            <person name="Schmitz R.J."/>
            <person name="Gryganskyi A."/>
            <person name="Culley D."/>
            <person name="Magnuson J."/>
            <person name="James T.Y."/>
            <person name="O'Malley M.A."/>
            <person name="Stajich J.E."/>
            <person name="Spatafora J.W."/>
            <person name="Visel A."/>
            <person name="Grigoriev I.V."/>
        </authorList>
    </citation>
    <scope>NUCLEOTIDE SEQUENCE [LARGE SCALE GENOMIC DNA]</scope>
    <source>
        <strain evidence="9 10">NRRL Y-17943</strain>
    </source>
</reference>
<comment type="caution">
    <text evidence="9">The sequence shown here is derived from an EMBL/GenBank/DDBJ whole genome shotgun (WGS) entry which is preliminary data.</text>
</comment>
<comment type="similarity">
    <text evidence="2">Belongs to the UPL family. K-HECT subfamily.</text>
</comment>
<dbReference type="GO" id="GO:0061630">
    <property type="term" value="F:ubiquitin protein ligase activity"/>
    <property type="evidence" value="ECO:0007669"/>
    <property type="project" value="UniProtKB-EC"/>
</dbReference>
<sequence length="1791" mass="191598">MGDENDGDEHMPGSSSISDEDDEAEDEEDSDEPPPAGPSNSGAGRLGGGVLGALAGLGDAGLHLDEATAAAIFGGNFGSLGSIISGLSSRLKRLRAQLRSRSITKRLAALRDNEDTLGSSFSVSGFATEFIAILKGHPNIDPKSEDEDESAVPDAFDEDAQLAAILAMSSGGGMMNAEENECQLVACRCLAHLLEAMPGTGHLLVELGAVPALCSKLTNIEDIELAEQTLSTMEKISADYPAAIVREGGLGALLQFLDFFSTNVQRTAVTAAANCCRNISKDHFEQIKGVFPILRDTLTQGDQRLVEQATLAVVRTLESYRHSAENLEGLLTLDVVVAINALLMPSGGSPLLTPSTFSHLLRALTSSARRSAKVTIAFLEAGITNTLYQILTGVLPSTNEGESQGQGSEGQGLAGGVADMAVLQNLAHRPKDQVEECLALVCELLPPTPSTGVFDPKGYTERALSQIKKGRKPPQSSEKPSRRSNRRADGPFTPGSTGPSTPAVTGIPLPGSEAPQSTPTTATSVHDIVHSARMEAEAQLSQRVELLNSQPLLIGRFNRLLVPVLVDVYAASVATRVRSKVLVGLIKAISFAKEDDLLDTLKRVPMASFLCAIISSQDNPVAVLNALQLVELLAIKMPGIYQVSFQREGVVYEIEQLAATQLKNVTTEKPKAAAAESSFTVKKEPGEPSTPSPVQAPIGSSSRPIGWSMPVTDSKPILSETTMPDGFTNFTFDLNAETPRQNPTRRASGTTVDPEDANIMRARVILAKKIFDADGDSKNAASAVLEELRTLIEGLCRPGSSDGDLRDGLKVLACKLSGSGEALSSFELLKGGLVDGLLDFADIEGAVPSHDRRAMFFDVFSDTSISSPPPLAVLVKLLHESLGRLENFEVETAFNGSIDNSRPAAACSRMMKVRLQADEDSNVPKQVSLIILSIQAIAQFSALNDYLQPRIANGGSYLSGSTLSNMFAAYNSGVPVPRGAAGVGGAGSVSAAASRIISALNNASRPAGGEAGGSGGQTDDLGFPSLFSALASSAPESSRLATNPPATSAAGANRSDSSEVPPRRRSARLSGQGLGGSGTASAPAETTSGPAPALSSSAPEPTVLPTMPMSLDFDEDEDDYSDEEYAEEVYEDDLEDDMGPQPEKVVNMSVAADGSQVEAKTPEGTRIATPNPHQGAGPSGAATPRTASYAGAVKTLPSDFHLEFTLDGNKLSLNDTIYGAAHKYQRGANGVNIHGPPVVVKFRKVDGPRPEANDAIDAPSPASAISTMPGILDPSTPAFKILRLLRLIHNLTVDATLVAPRPDILDAHHFVNNKLTAKLTRQLEEVMIIASNCLPEWAVELPKHFAFLFPFETRYLFLASTAFGYHRLIGRFVSANQNHASTSSRRDDMSSFSRTPRQKLRISRSQILVSCAKVLELYGSGSPLLEFQYFDEVGTGLGPTLEFYAMTSKEFAKRSLGLWRDEDENSPGLYVKHQNGLFPAPISQDETSTQPGSRLAWFKVLGLFVGRALFDSRIIDVNLNPVFLRLILGREVKKTIKTLKLVDAPLALSLERLQSYLSARKEIEALKLPPGARRNKLATLTVGGARLADLSLDFTMPGYSDIELKPGGAHIDVDDHNLEEYLERVLDVILGSGVQRQAQAFAQGFSSIFSIADMKIFSPDELMLLFGNMEEDWSKETITHAIKADHGYNLDSRSVHNLIEAMSEFSKEERRQFLQFITGAPKLPIGGFHGLQPQFTVVRKPHEHPFRADDYLPSVMTCANYFKLPDYSSKEVLSTQLHRAMLDGGGSFHLS</sequence>
<name>A0A1Y1UGZ9_9TREE</name>
<evidence type="ECO:0000256" key="2">
    <source>
        <dbReference type="ARBA" id="ARBA00006331"/>
    </source>
</evidence>
<proteinExistence type="inferred from homology"/>
<feature type="region of interest" description="Disordered" evidence="7">
    <location>
        <begin position="667"/>
        <end position="706"/>
    </location>
</feature>
<evidence type="ECO:0000256" key="7">
    <source>
        <dbReference type="SAM" id="MobiDB-lite"/>
    </source>
</evidence>
<keyword evidence="5 6" id="KW-0833">Ubl conjugation pathway</keyword>
<evidence type="ECO:0000313" key="9">
    <source>
        <dbReference type="EMBL" id="ORX37302.1"/>
    </source>
</evidence>
<dbReference type="InterPro" id="IPR057948">
    <property type="entry name" value="TPR_TRIP12_N"/>
</dbReference>
<evidence type="ECO:0000256" key="3">
    <source>
        <dbReference type="ARBA" id="ARBA00012485"/>
    </source>
</evidence>
<dbReference type="InterPro" id="IPR045322">
    <property type="entry name" value="HECTD1/TRIP12-like"/>
</dbReference>
<dbReference type="FunCoup" id="A0A1Y1UGZ9">
    <property type="interactions" value="584"/>
</dbReference>
<feature type="active site" description="Glycyl thioester intermediate" evidence="6">
    <location>
        <position position="1758"/>
    </location>
</feature>
<dbReference type="Gene3D" id="3.90.1750.10">
    <property type="entry name" value="Hect, E3 ligase catalytic domains"/>
    <property type="match status" value="1"/>
</dbReference>
<dbReference type="EC" id="2.3.2.26" evidence="3"/>
<dbReference type="SUPFAM" id="SSF56204">
    <property type="entry name" value="Hect, E3 ligase catalytic domain"/>
    <property type="match status" value="1"/>
</dbReference>
<feature type="compositionally biased region" description="Acidic residues" evidence="7">
    <location>
        <begin position="1112"/>
        <end position="1138"/>
    </location>
</feature>
<feature type="region of interest" description="Disordered" evidence="7">
    <location>
        <begin position="463"/>
        <end position="523"/>
    </location>
</feature>
<dbReference type="PANTHER" id="PTHR45670">
    <property type="entry name" value="E3 UBIQUITIN-PROTEIN LIGASE TRIP12"/>
    <property type="match status" value="1"/>
</dbReference>
<dbReference type="GO" id="GO:0000209">
    <property type="term" value="P:protein polyubiquitination"/>
    <property type="evidence" value="ECO:0007669"/>
    <property type="project" value="TreeGrafter"/>
</dbReference>
<evidence type="ECO:0000256" key="1">
    <source>
        <dbReference type="ARBA" id="ARBA00000885"/>
    </source>
</evidence>
<dbReference type="PROSITE" id="PS50237">
    <property type="entry name" value="HECT"/>
    <property type="match status" value="1"/>
</dbReference>
<dbReference type="SMART" id="SM00119">
    <property type="entry name" value="HECTc"/>
    <property type="match status" value="1"/>
</dbReference>
<evidence type="ECO:0000256" key="6">
    <source>
        <dbReference type="PROSITE-ProRule" id="PRU00104"/>
    </source>
</evidence>
<dbReference type="Gene3D" id="1.25.10.10">
    <property type="entry name" value="Leucine-rich Repeat Variant"/>
    <property type="match status" value="1"/>
</dbReference>
<dbReference type="PANTHER" id="PTHR45670:SF1">
    <property type="entry name" value="E3 UBIQUITIN-PROTEIN LIGASE HECTD1"/>
    <property type="match status" value="1"/>
</dbReference>
<dbReference type="InterPro" id="IPR011989">
    <property type="entry name" value="ARM-like"/>
</dbReference>
<comment type="catalytic activity">
    <reaction evidence="1">
        <text>S-ubiquitinyl-[E2 ubiquitin-conjugating enzyme]-L-cysteine + [acceptor protein]-L-lysine = [E2 ubiquitin-conjugating enzyme]-L-cysteine + N(6)-ubiquitinyl-[acceptor protein]-L-lysine.</text>
        <dbReference type="EC" id="2.3.2.26"/>
    </reaction>
</comment>
<dbReference type="OrthoDB" id="423283at2759"/>
<feature type="compositionally biased region" description="Polar residues" evidence="7">
    <location>
        <begin position="514"/>
        <end position="523"/>
    </location>
</feature>
<evidence type="ECO:0000256" key="5">
    <source>
        <dbReference type="ARBA" id="ARBA00022786"/>
    </source>
</evidence>
<dbReference type="Gene3D" id="3.30.2410.10">
    <property type="entry name" value="Hect, E3 ligase catalytic domain"/>
    <property type="match status" value="1"/>
</dbReference>
<accession>A0A1Y1UGZ9</accession>
<evidence type="ECO:0000256" key="4">
    <source>
        <dbReference type="ARBA" id="ARBA00022679"/>
    </source>
</evidence>
<feature type="compositionally biased region" description="Low complexity" evidence="7">
    <location>
        <begin position="490"/>
        <end position="506"/>
    </location>
</feature>
<dbReference type="SUPFAM" id="SSF48371">
    <property type="entry name" value="ARM repeat"/>
    <property type="match status" value="1"/>
</dbReference>
<feature type="region of interest" description="Disordered" evidence="7">
    <location>
        <begin position="1156"/>
        <end position="1185"/>
    </location>
</feature>
<evidence type="ECO:0000313" key="10">
    <source>
        <dbReference type="Proteomes" id="UP000193218"/>
    </source>
</evidence>
<keyword evidence="4" id="KW-0808">Transferase</keyword>
<feature type="region of interest" description="Disordered" evidence="7">
    <location>
        <begin position="1034"/>
        <end position="1139"/>
    </location>
</feature>
<dbReference type="InterPro" id="IPR000569">
    <property type="entry name" value="HECT_dom"/>
</dbReference>
<dbReference type="Pfam" id="PF00632">
    <property type="entry name" value="HECT"/>
    <property type="match status" value="1"/>
</dbReference>
<dbReference type="GeneID" id="33559280"/>
<dbReference type="EMBL" id="NBSH01000006">
    <property type="protein sequence ID" value="ORX37302.1"/>
    <property type="molecule type" value="Genomic_DNA"/>
</dbReference>
<dbReference type="STRING" id="4999.A0A1Y1UGZ9"/>
<dbReference type="Proteomes" id="UP000193218">
    <property type="component" value="Unassembled WGS sequence"/>
</dbReference>
<evidence type="ECO:0000259" key="8">
    <source>
        <dbReference type="PROSITE" id="PS50237"/>
    </source>
</evidence>
<feature type="compositionally biased region" description="Acidic residues" evidence="7">
    <location>
        <begin position="18"/>
        <end position="32"/>
    </location>
</feature>
<feature type="domain" description="HECT" evidence="8">
    <location>
        <begin position="1438"/>
        <end position="1791"/>
    </location>
</feature>
<dbReference type="RefSeq" id="XP_021871340.1">
    <property type="nucleotide sequence ID" value="XM_022017471.1"/>
</dbReference>
<dbReference type="InterPro" id="IPR035983">
    <property type="entry name" value="Hect_E3_ubiquitin_ligase"/>
</dbReference>
<gene>
    <name evidence="9" type="ORF">BD324DRAFT_642187</name>
</gene>
<feature type="compositionally biased region" description="Low complexity" evidence="7">
    <location>
        <begin position="1086"/>
        <end position="1101"/>
    </location>
</feature>
<dbReference type="InterPro" id="IPR016024">
    <property type="entry name" value="ARM-type_fold"/>
</dbReference>
<dbReference type="InParanoid" id="A0A1Y1UGZ9"/>
<dbReference type="Pfam" id="PF25579">
    <property type="entry name" value="TPR_TRIP12_N"/>
    <property type="match status" value="1"/>
</dbReference>
<keyword evidence="10" id="KW-1185">Reference proteome</keyword>
<protein>
    <recommendedName>
        <fullName evidence="3">HECT-type E3 ubiquitin transferase</fullName>
        <ecNumber evidence="3">2.3.2.26</ecNumber>
    </recommendedName>
</protein>
<dbReference type="GO" id="GO:0043161">
    <property type="term" value="P:proteasome-mediated ubiquitin-dependent protein catabolic process"/>
    <property type="evidence" value="ECO:0007669"/>
    <property type="project" value="TreeGrafter"/>
</dbReference>
<organism evidence="9 10">
    <name type="scientific">Kockovaella imperatae</name>
    <dbReference type="NCBI Taxonomy" id="4999"/>
    <lineage>
        <taxon>Eukaryota</taxon>
        <taxon>Fungi</taxon>
        <taxon>Dikarya</taxon>
        <taxon>Basidiomycota</taxon>
        <taxon>Agaricomycotina</taxon>
        <taxon>Tremellomycetes</taxon>
        <taxon>Tremellales</taxon>
        <taxon>Cuniculitremaceae</taxon>
        <taxon>Kockovaella</taxon>
    </lineage>
</organism>
<feature type="region of interest" description="Disordered" evidence="7">
    <location>
        <begin position="1"/>
        <end position="45"/>
    </location>
</feature>
<dbReference type="GO" id="GO:0016607">
    <property type="term" value="C:nuclear speck"/>
    <property type="evidence" value="ECO:0007669"/>
    <property type="project" value="TreeGrafter"/>
</dbReference>